<dbReference type="EMBL" id="JBHSBN010000021">
    <property type="protein sequence ID" value="MFC4109181.1"/>
    <property type="molecule type" value="Genomic_DNA"/>
</dbReference>
<keyword evidence="4" id="KW-1185">Reference proteome</keyword>
<feature type="compositionally biased region" description="Basic and acidic residues" evidence="1">
    <location>
        <begin position="101"/>
        <end position="119"/>
    </location>
</feature>
<keyword evidence="2" id="KW-0732">Signal</keyword>
<feature type="signal peptide" evidence="2">
    <location>
        <begin position="1"/>
        <end position="27"/>
    </location>
</feature>
<gene>
    <name evidence="3" type="ORF">ACFOX0_25025</name>
</gene>
<dbReference type="RefSeq" id="WP_377550276.1">
    <property type="nucleotide sequence ID" value="NZ_JBHSBN010000021.1"/>
</dbReference>
<dbReference type="Proteomes" id="UP001595868">
    <property type="component" value="Unassembled WGS sequence"/>
</dbReference>
<sequence>MTNAQPGRWVPAAGLTLLLLLTATGCAADRPGPAAGGGSSTVAPTSAPATTPVTPDAPATPTAAPTSRPAGNPKPAPVAVPVVVTRSGGFAGTRDTVTVDPDGRWTRTDRTAEQRRGRLTDGQQTRLRALLADPALAGESGPAPNPRCADAYAYTVTAGRHQVSYQDCPAGAAPKVGAAIAALLLDATG</sequence>
<feature type="chain" id="PRO_5046673801" evidence="2">
    <location>
        <begin position="28"/>
        <end position="189"/>
    </location>
</feature>
<evidence type="ECO:0000256" key="2">
    <source>
        <dbReference type="SAM" id="SignalP"/>
    </source>
</evidence>
<evidence type="ECO:0000313" key="3">
    <source>
        <dbReference type="EMBL" id="MFC4109181.1"/>
    </source>
</evidence>
<feature type="region of interest" description="Disordered" evidence="1">
    <location>
        <begin position="92"/>
        <end position="122"/>
    </location>
</feature>
<comment type="caution">
    <text evidence="3">The sequence shown here is derived from an EMBL/GenBank/DDBJ whole genome shotgun (WGS) entry which is preliminary data.</text>
</comment>
<protein>
    <submittedName>
        <fullName evidence="3">Uncharacterized protein</fullName>
    </submittedName>
</protein>
<accession>A0ABV8KU39</accession>
<reference evidence="4" key="1">
    <citation type="journal article" date="2019" name="Int. J. Syst. Evol. Microbiol.">
        <title>The Global Catalogue of Microorganisms (GCM) 10K type strain sequencing project: providing services to taxonomists for standard genome sequencing and annotation.</title>
        <authorList>
            <consortium name="The Broad Institute Genomics Platform"/>
            <consortium name="The Broad Institute Genome Sequencing Center for Infectious Disease"/>
            <person name="Wu L."/>
            <person name="Ma J."/>
        </authorList>
    </citation>
    <scope>NUCLEOTIDE SEQUENCE [LARGE SCALE GENOMIC DNA]</scope>
    <source>
        <strain evidence="4">2902at01</strain>
    </source>
</reference>
<feature type="region of interest" description="Disordered" evidence="1">
    <location>
        <begin position="32"/>
        <end position="78"/>
    </location>
</feature>
<evidence type="ECO:0000256" key="1">
    <source>
        <dbReference type="SAM" id="MobiDB-lite"/>
    </source>
</evidence>
<proteinExistence type="predicted"/>
<name>A0ABV8KU39_9ACTN</name>
<organism evidence="3 4">
    <name type="scientific">Micromonospora zhanjiangensis</name>
    <dbReference type="NCBI Taxonomy" id="1522057"/>
    <lineage>
        <taxon>Bacteria</taxon>
        <taxon>Bacillati</taxon>
        <taxon>Actinomycetota</taxon>
        <taxon>Actinomycetes</taxon>
        <taxon>Micromonosporales</taxon>
        <taxon>Micromonosporaceae</taxon>
        <taxon>Micromonospora</taxon>
    </lineage>
</organism>
<evidence type="ECO:0000313" key="4">
    <source>
        <dbReference type="Proteomes" id="UP001595868"/>
    </source>
</evidence>
<feature type="compositionally biased region" description="Low complexity" evidence="1">
    <location>
        <begin position="40"/>
        <end position="71"/>
    </location>
</feature>